<sequence>MVPSRYDHRDHPSLLNSCTESCIIQASTRTDFGDVEGLREHRTNHYANDDWLVHHIWPANAGGELTHMAD</sequence>
<reference evidence="1" key="2">
    <citation type="submission" date="2014-03" db="EMBL/GenBank/DDBJ databases">
        <title>The Genome Annotation of Fusarium oxysporum PHW808.</title>
        <authorList>
            <consortium name="The Broad Institute Genomics Platform"/>
            <person name="Ma L.-J."/>
            <person name="Corby-Kistler H."/>
            <person name="Broz K."/>
            <person name="Gale L.R."/>
            <person name="Jonkers W."/>
            <person name="O'Donnell K."/>
            <person name="Ploetz R."/>
            <person name="Steinberg C."/>
            <person name="Schwartz D.C."/>
            <person name="VanEtten H."/>
            <person name="Zhou S."/>
            <person name="Young S.K."/>
            <person name="Zeng Q."/>
            <person name="Gargeya S."/>
            <person name="Fitzgerald M."/>
            <person name="Abouelleil A."/>
            <person name="Alvarado L."/>
            <person name="Chapman S.B."/>
            <person name="Gainer-Dewar J."/>
            <person name="Goldberg J."/>
            <person name="Griggs A."/>
            <person name="Gujja S."/>
            <person name="Hansen M."/>
            <person name="Howarth C."/>
            <person name="Imamovic A."/>
            <person name="Ireland A."/>
            <person name="Larimer J."/>
            <person name="McCowan C."/>
            <person name="Murphy C."/>
            <person name="Pearson M."/>
            <person name="Poon T.W."/>
            <person name="Priest M."/>
            <person name="Roberts A."/>
            <person name="Saif S."/>
            <person name="Shea T."/>
            <person name="Sykes S."/>
            <person name="Wortman J."/>
            <person name="Nusbaum C."/>
            <person name="Birren B."/>
        </authorList>
    </citation>
    <scope>NUCLEOTIDE SEQUENCE</scope>
    <source>
        <strain evidence="1">54008</strain>
    </source>
</reference>
<evidence type="ECO:0000313" key="1">
    <source>
        <dbReference type="EMBL" id="EXL74506.1"/>
    </source>
</evidence>
<dbReference type="HOGENOM" id="CLU_2794098_0_0_1"/>
<reference evidence="1" key="1">
    <citation type="submission" date="2011-11" db="EMBL/GenBank/DDBJ databases">
        <title>The Genome Sequence of Fusarium oxysporum PHW808.</title>
        <authorList>
            <consortium name="The Broad Institute Genome Sequencing Platform"/>
            <person name="Ma L.-J."/>
            <person name="Gale L.R."/>
            <person name="Schwartz D.C."/>
            <person name="Zhou S."/>
            <person name="Corby-Kistler H."/>
            <person name="Young S.K."/>
            <person name="Zeng Q."/>
            <person name="Gargeya S."/>
            <person name="Fitzgerald M."/>
            <person name="Haas B."/>
            <person name="Abouelleil A."/>
            <person name="Alvarado L."/>
            <person name="Arachchi H.M."/>
            <person name="Berlin A."/>
            <person name="Brown A."/>
            <person name="Chapman S.B."/>
            <person name="Chen Z."/>
            <person name="Dunbar C."/>
            <person name="Freedman E."/>
            <person name="Gearin G."/>
            <person name="Goldberg J."/>
            <person name="Griggs A."/>
            <person name="Gujja S."/>
            <person name="Heiman D."/>
            <person name="Howarth C."/>
            <person name="Larson L."/>
            <person name="Lui A."/>
            <person name="MacDonald P.J.P."/>
            <person name="Montmayeur A."/>
            <person name="Murphy C."/>
            <person name="Neiman D."/>
            <person name="Pearson M."/>
            <person name="Priest M."/>
            <person name="Roberts A."/>
            <person name="Saif S."/>
            <person name="Shea T."/>
            <person name="Shenoy N."/>
            <person name="Sisk P."/>
            <person name="Stolte C."/>
            <person name="Sykes S."/>
            <person name="Wortman J."/>
            <person name="Nusbaum C."/>
            <person name="Birren B."/>
        </authorList>
    </citation>
    <scope>NUCLEOTIDE SEQUENCE [LARGE SCALE GENOMIC DNA]</scope>
    <source>
        <strain evidence="1">54008</strain>
    </source>
</reference>
<proteinExistence type="predicted"/>
<protein>
    <submittedName>
        <fullName evidence="1">Uncharacterized protein</fullName>
    </submittedName>
</protein>
<dbReference type="AlphaFoldDB" id="X0HRL0"/>
<accession>X0HRL0</accession>
<dbReference type="EMBL" id="KK033200">
    <property type="protein sequence ID" value="EXL74506.1"/>
    <property type="molecule type" value="Genomic_DNA"/>
</dbReference>
<name>X0HRL0_FUSOX</name>
<gene>
    <name evidence="1" type="ORF">FOPG_10393</name>
</gene>
<dbReference type="Proteomes" id="UP000030676">
    <property type="component" value="Unassembled WGS sequence"/>
</dbReference>
<organism evidence="1">
    <name type="scientific">Fusarium oxysporum f. sp. conglutinans race 2 54008</name>
    <dbReference type="NCBI Taxonomy" id="1089457"/>
    <lineage>
        <taxon>Eukaryota</taxon>
        <taxon>Fungi</taxon>
        <taxon>Dikarya</taxon>
        <taxon>Ascomycota</taxon>
        <taxon>Pezizomycotina</taxon>
        <taxon>Sordariomycetes</taxon>
        <taxon>Hypocreomycetidae</taxon>
        <taxon>Hypocreales</taxon>
        <taxon>Nectriaceae</taxon>
        <taxon>Fusarium</taxon>
        <taxon>Fusarium oxysporum species complex</taxon>
    </lineage>
</organism>